<dbReference type="KEGG" id="swi:Swit_2003"/>
<accession>A0A9J9HB65</accession>
<dbReference type="SUPFAM" id="SSF51735">
    <property type="entry name" value="NAD(P)-binding Rossmann-fold domains"/>
    <property type="match status" value="1"/>
</dbReference>
<evidence type="ECO:0000256" key="2">
    <source>
        <dbReference type="ARBA" id="ARBA00023002"/>
    </source>
</evidence>
<reference evidence="4 5" key="1">
    <citation type="journal article" date="2010" name="J. Bacteriol.">
        <title>Genome sequence of the dioxin-mineralizing bacterium Sphingomonas wittichii RW1.</title>
        <authorList>
            <person name="Miller T.R."/>
            <person name="Delcher A.L."/>
            <person name="Salzberg S.L."/>
            <person name="Saunders E."/>
            <person name="Detter J.C."/>
            <person name="Halden R.U."/>
        </authorList>
    </citation>
    <scope>NUCLEOTIDE SEQUENCE [LARGE SCALE GENOMIC DNA]</scope>
    <source>
        <strain evidence="5">DSM 6014 / CCUG 31198 / JCM 15750 / NBRC 105917 / EY 4224 / RW1</strain>
    </source>
</reference>
<dbReference type="PRINTS" id="PR00080">
    <property type="entry name" value="SDRFAMILY"/>
</dbReference>
<dbReference type="InterPro" id="IPR057326">
    <property type="entry name" value="KR_dom"/>
</dbReference>
<sequence>MTLAGRAALVTGAASGIGRAVARAFAGEGARVWLADMDAAGVAAAADAIGPPARAIELDVSDPAAVGRTVAAIDAEAGGIDLLVNAAGRYALQPWLEIEPETWDRIFAVNTRGIMLTTQAVARVMAARGKGGSIINIASAAGRRGDPNSVAYSASKAAAISITQSAALGLAPHGIRVNAIAPGPVDTPMWDEVVRLRAGRGDHSAEQMAARVPLGRISAPEEQARVALFLAGADSGYVTGQTFNVDGGLFPS</sequence>
<dbReference type="OrthoDB" id="9803333at2"/>
<comment type="similarity">
    <text evidence="1">Belongs to the short-chain dehydrogenases/reductases (SDR) family.</text>
</comment>
<dbReference type="SMART" id="SM00822">
    <property type="entry name" value="PKS_KR"/>
    <property type="match status" value="1"/>
</dbReference>
<dbReference type="InterPro" id="IPR036291">
    <property type="entry name" value="NAD(P)-bd_dom_sf"/>
</dbReference>
<evidence type="ECO:0000256" key="1">
    <source>
        <dbReference type="ARBA" id="ARBA00006484"/>
    </source>
</evidence>
<dbReference type="Gene3D" id="3.40.50.720">
    <property type="entry name" value="NAD(P)-binding Rossmann-like Domain"/>
    <property type="match status" value="1"/>
</dbReference>
<protein>
    <submittedName>
        <fullName evidence="4">Short-chain dehydrogenase/reductase SDR</fullName>
    </submittedName>
</protein>
<evidence type="ECO:0000313" key="4">
    <source>
        <dbReference type="EMBL" id="ABQ68363.1"/>
    </source>
</evidence>
<dbReference type="FunFam" id="3.40.50.720:FF:000084">
    <property type="entry name" value="Short-chain dehydrogenase reductase"/>
    <property type="match status" value="1"/>
</dbReference>
<dbReference type="AlphaFoldDB" id="A0A9J9HB65"/>
<proteinExistence type="inferred from homology"/>
<dbReference type="GO" id="GO:0016491">
    <property type="term" value="F:oxidoreductase activity"/>
    <property type="evidence" value="ECO:0007669"/>
    <property type="project" value="UniProtKB-KW"/>
</dbReference>
<dbReference type="PROSITE" id="PS00061">
    <property type="entry name" value="ADH_SHORT"/>
    <property type="match status" value="1"/>
</dbReference>
<gene>
    <name evidence="4" type="ordered locus">Swit_2003</name>
</gene>
<dbReference type="Pfam" id="PF13561">
    <property type="entry name" value="adh_short_C2"/>
    <property type="match status" value="1"/>
</dbReference>
<dbReference type="PANTHER" id="PTHR24321">
    <property type="entry name" value="DEHYDROGENASES, SHORT CHAIN"/>
    <property type="match status" value="1"/>
</dbReference>
<organism evidence="4 5">
    <name type="scientific">Rhizorhabdus wittichii (strain DSM 6014 / CCUG 31198 / JCM 15750 / NBRC 105917 / EY 4224 / RW1)</name>
    <name type="common">Sphingomonas wittichii</name>
    <dbReference type="NCBI Taxonomy" id="392499"/>
    <lineage>
        <taxon>Bacteria</taxon>
        <taxon>Pseudomonadati</taxon>
        <taxon>Pseudomonadota</taxon>
        <taxon>Alphaproteobacteria</taxon>
        <taxon>Sphingomonadales</taxon>
        <taxon>Sphingomonadaceae</taxon>
        <taxon>Rhizorhabdus</taxon>
    </lineage>
</organism>
<dbReference type="Proteomes" id="UP000001989">
    <property type="component" value="Chromosome"/>
</dbReference>
<dbReference type="EMBL" id="CP000699">
    <property type="protein sequence ID" value="ABQ68363.1"/>
    <property type="molecule type" value="Genomic_DNA"/>
</dbReference>
<dbReference type="NCBIfam" id="NF005559">
    <property type="entry name" value="PRK07231.1"/>
    <property type="match status" value="1"/>
</dbReference>
<keyword evidence="5" id="KW-1185">Reference proteome</keyword>
<evidence type="ECO:0000313" key="5">
    <source>
        <dbReference type="Proteomes" id="UP000001989"/>
    </source>
</evidence>
<feature type="domain" description="Ketoreductase" evidence="3">
    <location>
        <begin position="6"/>
        <end position="183"/>
    </location>
</feature>
<dbReference type="InterPro" id="IPR020904">
    <property type="entry name" value="Sc_DH/Rdtase_CS"/>
</dbReference>
<dbReference type="InterPro" id="IPR002347">
    <property type="entry name" value="SDR_fam"/>
</dbReference>
<dbReference type="PRINTS" id="PR00081">
    <property type="entry name" value="GDHRDH"/>
</dbReference>
<evidence type="ECO:0000259" key="3">
    <source>
        <dbReference type="SMART" id="SM00822"/>
    </source>
</evidence>
<dbReference type="PANTHER" id="PTHR24321:SF15">
    <property type="entry name" value="OXIDOREDUCTASE UCPA"/>
    <property type="match status" value="1"/>
</dbReference>
<name>A0A9J9HB65_RHIWR</name>
<keyword evidence="2" id="KW-0560">Oxidoreductase</keyword>